<evidence type="ECO:0000313" key="3">
    <source>
        <dbReference type="Proteomes" id="UP000253872"/>
    </source>
</evidence>
<gene>
    <name evidence="2" type="ORF">DPV93_02940</name>
</gene>
<proteinExistence type="predicted"/>
<dbReference type="Pfam" id="PF15943">
    <property type="entry name" value="YdaS_toxin"/>
    <property type="match status" value="1"/>
</dbReference>
<dbReference type="EMBL" id="QEPN01000002">
    <property type="protein sequence ID" value="RDE73057.1"/>
    <property type="molecule type" value="Genomic_DNA"/>
</dbReference>
<sequence>MNQAIAKAVEILGSQNKLAEACGMSQPSVIKWLKGGGISAVSAKKIEDATQGKVTMREVAEGVNNE</sequence>
<dbReference type="AlphaFoldDB" id="A0A369YJ58"/>
<dbReference type="RefSeq" id="WP_111402094.1">
    <property type="nucleotide sequence ID" value="NZ_QEPN01000002.1"/>
</dbReference>
<name>A0A369YJ58_9PAST</name>
<reference evidence="2 3" key="1">
    <citation type="submission" date="2018-05" db="EMBL/GenBank/DDBJ databases">
        <title>Draft Genome Sequences for a Diverse set of 7 Haemophilus Species.</title>
        <authorList>
            <person name="Nichols M."/>
            <person name="Topaz N."/>
            <person name="Wang X."/>
            <person name="Wang X."/>
            <person name="Boxrud D."/>
        </authorList>
    </citation>
    <scope>NUCLEOTIDE SEQUENCE [LARGE SCALE GENOMIC DNA]</scope>
    <source>
        <strain evidence="2 3">C2002001239</strain>
    </source>
</reference>
<dbReference type="InterPro" id="IPR010982">
    <property type="entry name" value="Lambda_DNA-bd_dom_sf"/>
</dbReference>
<protein>
    <submittedName>
        <fullName evidence="2">Transcriptional regulator</fullName>
    </submittedName>
</protein>
<evidence type="ECO:0000259" key="1">
    <source>
        <dbReference type="PROSITE" id="PS50943"/>
    </source>
</evidence>
<dbReference type="InterPro" id="IPR001387">
    <property type="entry name" value="Cro/C1-type_HTH"/>
</dbReference>
<dbReference type="Gene3D" id="1.10.260.40">
    <property type="entry name" value="lambda repressor-like DNA-binding domains"/>
    <property type="match status" value="1"/>
</dbReference>
<accession>A0A369YJ58</accession>
<dbReference type="InterPro" id="IPR031856">
    <property type="entry name" value="YdaS_toxin-like"/>
</dbReference>
<dbReference type="PROSITE" id="PS50943">
    <property type="entry name" value="HTH_CROC1"/>
    <property type="match status" value="1"/>
</dbReference>
<feature type="domain" description="HTH cro/C1-type" evidence="1">
    <location>
        <begin position="14"/>
        <end position="59"/>
    </location>
</feature>
<dbReference type="Proteomes" id="UP000253872">
    <property type="component" value="Unassembled WGS sequence"/>
</dbReference>
<dbReference type="SUPFAM" id="SSF47413">
    <property type="entry name" value="lambda repressor-like DNA-binding domains"/>
    <property type="match status" value="1"/>
</dbReference>
<evidence type="ECO:0000313" key="2">
    <source>
        <dbReference type="EMBL" id="RDE73057.1"/>
    </source>
</evidence>
<dbReference type="GO" id="GO:0003677">
    <property type="term" value="F:DNA binding"/>
    <property type="evidence" value="ECO:0007669"/>
    <property type="project" value="InterPro"/>
</dbReference>
<comment type="caution">
    <text evidence="2">The sequence shown here is derived from an EMBL/GenBank/DDBJ whole genome shotgun (WGS) entry which is preliminary data.</text>
</comment>
<organism evidence="2 3">
    <name type="scientific">Haemophilus sputorum</name>
    <dbReference type="NCBI Taxonomy" id="1078480"/>
    <lineage>
        <taxon>Bacteria</taxon>
        <taxon>Pseudomonadati</taxon>
        <taxon>Pseudomonadota</taxon>
        <taxon>Gammaproteobacteria</taxon>
        <taxon>Pasteurellales</taxon>
        <taxon>Pasteurellaceae</taxon>
        <taxon>Haemophilus</taxon>
    </lineage>
</organism>